<organism evidence="21 22">
    <name type="scientific">Triticum turgidum subsp. durum</name>
    <name type="common">Durum wheat</name>
    <name type="synonym">Triticum durum</name>
    <dbReference type="NCBI Taxonomy" id="4567"/>
    <lineage>
        <taxon>Eukaryota</taxon>
        <taxon>Viridiplantae</taxon>
        <taxon>Streptophyta</taxon>
        <taxon>Embryophyta</taxon>
        <taxon>Tracheophyta</taxon>
        <taxon>Spermatophyta</taxon>
        <taxon>Magnoliopsida</taxon>
        <taxon>Liliopsida</taxon>
        <taxon>Poales</taxon>
        <taxon>Poaceae</taxon>
        <taxon>BOP clade</taxon>
        <taxon>Pooideae</taxon>
        <taxon>Triticodae</taxon>
        <taxon>Triticeae</taxon>
        <taxon>Triticinae</taxon>
        <taxon>Triticum</taxon>
    </lineage>
</organism>
<keyword evidence="8" id="KW-0547">Nucleotide-binding</keyword>
<name>A0A9R0R9Q2_TRITD</name>
<evidence type="ECO:0000256" key="9">
    <source>
        <dbReference type="ARBA" id="ARBA00022777"/>
    </source>
</evidence>
<evidence type="ECO:0000256" key="15">
    <source>
        <dbReference type="ARBA" id="ARBA00047899"/>
    </source>
</evidence>
<dbReference type="Pfam" id="PF01657">
    <property type="entry name" value="Stress-antifung"/>
    <property type="match status" value="1"/>
</dbReference>
<feature type="chain" id="PRO_5040250068" description="non-specific serine/threonine protein kinase" evidence="18">
    <location>
        <begin position="19"/>
        <end position="776"/>
    </location>
</feature>
<evidence type="ECO:0000256" key="16">
    <source>
        <dbReference type="ARBA" id="ARBA00048679"/>
    </source>
</evidence>
<dbReference type="GO" id="GO:0005524">
    <property type="term" value="F:ATP binding"/>
    <property type="evidence" value="ECO:0007669"/>
    <property type="project" value="UniProtKB-KW"/>
</dbReference>
<protein>
    <recommendedName>
        <fullName evidence="2">non-specific serine/threonine protein kinase</fullName>
        <ecNumber evidence="2">2.7.11.1</ecNumber>
    </recommendedName>
</protein>
<dbReference type="AlphaFoldDB" id="A0A9R0R9Q2"/>
<evidence type="ECO:0000256" key="11">
    <source>
        <dbReference type="ARBA" id="ARBA00022989"/>
    </source>
</evidence>
<evidence type="ECO:0000256" key="2">
    <source>
        <dbReference type="ARBA" id="ARBA00012513"/>
    </source>
</evidence>
<dbReference type="InterPro" id="IPR002902">
    <property type="entry name" value="GNK2"/>
</dbReference>
<dbReference type="Gene3D" id="1.10.510.10">
    <property type="entry name" value="Transferase(Phosphotransferase) domain 1"/>
    <property type="match status" value="1"/>
</dbReference>
<evidence type="ECO:0000256" key="12">
    <source>
        <dbReference type="ARBA" id="ARBA00023136"/>
    </source>
</evidence>
<keyword evidence="4" id="KW-0808">Transferase</keyword>
<dbReference type="InterPro" id="IPR011009">
    <property type="entry name" value="Kinase-like_dom_sf"/>
</dbReference>
<dbReference type="EC" id="2.7.11.1" evidence="2"/>
<sequence>MAGVLLLLLLLMPASASAIGIVCGSGGNYTANSTYHSNLAVLNATLPANTSSSPQLFLTATANATANSTAGVLLGQTAQYAAAAARRFATGFMDSIGPGTTTTLYSLAQCTPDLSAGDCLACLQRLVGSINATNSVRLGGRIFRLRCNVRFEAFMFFDDKNIRPIPSPSSLAQAPAPAPAPAGKRHGVKPWVIALSVAASVALVALCFIVCCLRRLRTKNTKGKGALRGKRAHEFQEGDEVWEMEAELSEFAVFDFNQILEATGNFSEENKLGEGGFGPVYKGRFPDGVEIAVKRLDADSGQGFIEFKNEVELIAKLQHRNLVRLMGCCSQGEEKILVYEYLPNKSLDFFIFDEDRKALLDWDKRITIIVGTAEGLLYLHKHSRLRVIHRDLKPSNILLDSEMNAKISDFGLAKIFSSNNADTNTTRKVVGTYGYMAPEYASHGIFSIKSDVFSFGVLTLEIVSGKRNSHECGAFINLLGHAWQLFQEESWSELIDAALVPNIHSTEMMRCINIALLCVQENAVDRPTMLDVIAMLSNKTMILQKPKHPAYFSLSTAGNKEAPTTTKSCSVNDVTISTVGVLEKSVKSLPEIFTVLKFICFNHRWLQRQEYCTEQKAGACTSTTSALCENRVRKRSTSSTSSARTYPVQPRDWCNECFDRFCAIGWKTDGTDLSREGVLMNIIYISHRLKTENVYELLGSRQRKHLKSGRIDSFFRDALTIIVNPGICSMVVLWKRMTFPRYDYLYDRIKSRFCMSIYNSYVVSYSLEKLHQGFKM</sequence>
<evidence type="ECO:0000259" key="19">
    <source>
        <dbReference type="PROSITE" id="PS50011"/>
    </source>
</evidence>
<dbReference type="PROSITE" id="PS00108">
    <property type="entry name" value="PROTEIN_KINASE_ST"/>
    <property type="match status" value="1"/>
</dbReference>
<gene>
    <name evidence="21" type="ORF">TRITD_3Av1G008980</name>
</gene>
<keyword evidence="13" id="KW-1015">Disulfide bond</keyword>
<evidence type="ECO:0000256" key="18">
    <source>
        <dbReference type="SAM" id="SignalP"/>
    </source>
</evidence>
<evidence type="ECO:0000256" key="1">
    <source>
        <dbReference type="ARBA" id="ARBA00004167"/>
    </source>
</evidence>
<evidence type="ECO:0000259" key="20">
    <source>
        <dbReference type="PROSITE" id="PS51473"/>
    </source>
</evidence>
<evidence type="ECO:0000256" key="4">
    <source>
        <dbReference type="ARBA" id="ARBA00022679"/>
    </source>
</evidence>
<dbReference type="PROSITE" id="PS51473">
    <property type="entry name" value="GNK2"/>
    <property type="match status" value="1"/>
</dbReference>
<keyword evidence="5 17" id="KW-0812">Transmembrane</keyword>
<accession>A0A9R0R9Q2</accession>
<evidence type="ECO:0000256" key="13">
    <source>
        <dbReference type="ARBA" id="ARBA00023157"/>
    </source>
</evidence>
<feature type="transmembrane region" description="Helical" evidence="17">
    <location>
        <begin position="191"/>
        <end position="213"/>
    </location>
</feature>
<dbReference type="Gramene" id="TRITD3Av1G008980.2">
    <property type="protein sequence ID" value="TRITD3Av1G008980.2"/>
    <property type="gene ID" value="TRITD3Av1G008980"/>
</dbReference>
<dbReference type="InterPro" id="IPR038408">
    <property type="entry name" value="GNK2_sf"/>
</dbReference>
<evidence type="ECO:0000256" key="14">
    <source>
        <dbReference type="ARBA" id="ARBA00023180"/>
    </source>
</evidence>
<dbReference type="PROSITE" id="PS50011">
    <property type="entry name" value="PROTEIN_KINASE_DOM"/>
    <property type="match status" value="1"/>
</dbReference>
<dbReference type="GO" id="GO:0006950">
    <property type="term" value="P:response to stress"/>
    <property type="evidence" value="ECO:0007669"/>
    <property type="project" value="UniProtKB-ARBA"/>
</dbReference>
<dbReference type="FunFam" id="1.10.510.10:FF:000129">
    <property type="entry name" value="cysteine-rich receptor-like protein kinase 10"/>
    <property type="match status" value="1"/>
</dbReference>
<evidence type="ECO:0000313" key="22">
    <source>
        <dbReference type="Proteomes" id="UP000324705"/>
    </source>
</evidence>
<evidence type="ECO:0000313" key="21">
    <source>
        <dbReference type="EMBL" id="VAH56028.1"/>
    </source>
</evidence>
<dbReference type="Gene3D" id="3.30.200.20">
    <property type="entry name" value="Phosphorylase Kinase, domain 1"/>
    <property type="match status" value="1"/>
</dbReference>
<evidence type="ECO:0000256" key="5">
    <source>
        <dbReference type="ARBA" id="ARBA00022692"/>
    </source>
</evidence>
<reference evidence="21 22" key="1">
    <citation type="submission" date="2017-09" db="EMBL/GenBank/DDBJ databases">
        <authorList>
            <consortium name="International Durum Wheat Genome Sequencing Consortium (IDWGSC)"/>
            <person name="Milanesi L."/>
        </authorList>
    </citation>
    <scope>NUCLEOTIDE SEQUENCE [LARGE SCALE GENOMIC DNA]</scope>
    <source>
        <strain evidence="22">cv. Svevo</strain>
    </source>
</reference>
<dbReference type="GO" id="GO:0004674">
    <property type="term" value="F:protein serine/threonine kinase activity"/>
    <property type="evidence" value="ECO:0007669"/>
    <property type="project" value="UniProtKB-KW"/>
</dbReference>
<dbReference type="InterPro" id="IPR008271">
    <property type="entry name" value="Ser/Thr_kinase_AS"/>
</dbReference>
<keyword evidence="22" id="KW-1185">Reference proteome</keyword>
<evidence type="ECO:0000256" key="17">
    <source>
        <dbReference type="SAM" id="Phobius"/>
    </source>
</evidence>
<proteinExistence type="predicted"/>
<evidence type="ECO:0000256" key="3">
    <source>
        <dbReference type="ARBA" id="ARBA00022527"/>
    </source>
</evidence>
<comment type="subcellular location">
    <subcellularLocation>
        <location evidence="1">Membrane</location>
        <topology evidence="1">Single-pass membrane protein</topology>
    </subcellularLocation>
</comment>
<dbReference type="SUPFAM" id="SSF56112">
    <property type="entry name" value="Protein kinase-like (PK-like)"/>
    <property type="match status" value="1"/>
</dbReference>
<dbReference type="Gene3D" id="3.30.430.20">
    <property type="entry name" value="Gnk2 domain, C-X8-C-X2-C motif"/>
    <property type="match status" value="1"/>
</dbReference>
<evidence type="ECO:0000256" key="7">
    <source>
        <dbReference type="ARBA" id="ARBA00022737"/>
    </source>
</evidence>
<keyword evidence="3" id="KW-0723">Serine/threonine-protein kinase</keyword>
<dbReference type="CDD" id="cd23509">
    <property type="entry name" value="Gnk2-like"/>
    <property type="match status" value="1"/>
</dbReference>
<dbReference type="PANTHER" id="PTHR27002">
    <property type="entry name" value="RECEPTOR-LIKE SERINE/THREONINE-PROTEIN KINASE SD1-8"/>
    <property type="match status" value="1"/>
</dbReference>
<keyword evidence="10" id="KW-0067">ATP-binding</keyword>
<keyword evidence="7" id="KW-0677">Repeat</keyword>
<keyword evidence="6 18" id="KW-0732">Signal</keyword>
<dbReference type="CDD" id="cd14066">
    <property type="entry name" value="STKc_IRAK"/>
    <property type="match status" value="1"/>
</dbReference>
<dbReference type="PANTHER" id="PTHR27002:SF76">
    <property type="entry name" value="OS10G0136400 PROTEIN"/>
    <property type="match status" value="1"/>
</dbReference>
<dbReference type="Pfam" id="PF07714">
    <property type="entry name" value="PK_Tyr_Ser-Thr"/>
    <property type="match status" value="1"/>
</dbReference>
<comment type="catalytic activity">
    <reaction evidence="15">
        <text>L-threonyl-[protein] + ATP = O-phospho-L-threonyl-[protein] + ADP + H(+)</text>
        <dbReference type="Rhea" id="RHEA:46608"/>
        <dbReference type="Rhea" id="RHEA-COMP:11060"/>
        <dbReference type="Rhea" id="RHEA-COMP:11605"/>
        <dbReference type="ChEBI" id="CHEBI:15378"/>
        <dbReference type="ChEBI" id="CHEBI:30013"/>
        <dbReference type="ChEBI" id="CHEBI:30616"/>
        <dbReference type="ChEBI" id="CHEBI:61977"/>
        <dbReference type="ChEBI" id="CHEBI:456216"/>
        <dbReference type="EC" id="2.7.11.1"/>
    </reaction>
</comment>
<evidence type="ECO:0000256" key="10">
    <source>
        <dbReference type="ARBA" id="ARBA00022840"/>
    </source>
</evidence>
<dbReference type="Proteomes" id="UP000324705">
    <property type="component" value="Chromosome 3A"/>
</dbReference>
<feature type="domain" description="Gnk2-homologous" evidence="20">
    <location>
        <begin position="48"/>
        <end position="156"/>
    </location>
</feature>
<keyword evidence="11 17" id="KW-1133">Transmembrane helix</keyword>
<evidence type="ECO:0000256" key="8">
    <source>
        <dbReference type="ARBA" id="ARBA00022741"/>
    </source>
</evidence>
<dbReference type="SMART" id="SM00220">
    <property type="entry name" value="S_TKc"/>
    <property type="match status" value="1"/>
</dbReference>
<feature type="domain" description="Protein kinase" evidence="19">
    <location>
        <begin position="266"/>
        <end position="551"/>
    </location>
</feature>
<keyword evidence="14" id="KW-0325">Glycoprotein</keyword>
<dbReference type="EMBL" id="LT934115">
    <property type="protein sequence ID" value="VAH56028.1"/>
    <property type="molecule type" value="Genomic_DNA"/>
</dbReference>
<comment type="catalytic activity">
    <reaction evidence="16">
        <text>L-seryl-[protein] + ATP = O-phospho-L-seryl-[protein] + ADP + H(+)</text>
        <dbReference type="Rhea" id="RHEA:17989"/>
        <dbReference type="Rhea" id="RHEA-COMP:9863"/>
        <dbReference type="Rhea" id="RHEA-COMP:11604"/>
        <dbReference type="ChEBI" id="CHEBI:15378"/>
        <dbReference type="ChEBI" id="CHEBI:29999"/>
        <dbReference type="ChEBI" id="CHEBI:30616"/>
        <dbReference type="ChEBI" id="CHEBI:83421"/>
        <dbReference type="ChEBI" id="CHEBI:456216"/>
        <dbReference type="EC" id="2.7.11.1"/>
    </reaction>
</comment>
<dbReference type="InterPro" id="IPR000719">
    <property type="entry name" value="Prot_kinase_dom"/>
</dbReference>
<dbReference type="InterPro" id="IPR001245">
    <property type="entry name" value="Ser-Thr/Tyr_kinase_cat_dom"/>
</dbReference>
<feature type="signal peptide" evidence="18">
    <location>
        <begin position="1"/>
        <end position="18"/>
    </location>
</feature>
<evidence type="ECO:0000256" key="6">
    <source>
        <dbReference type="ARBA" id="ARBA00022729"/>
    </source>
</evidence>
<keyword evidence="9" id="KW-0418">Kinase</keyword>
<dbReference type="FunFam" id="3.30.200.20:FF:000195">
    <property type="entry name" value="G-type lectin S-receptor-like serine/threonine-protein kinase"/>
    <property type="match status" value="1"/>
</dbReference>
<dbReference type="GO" id="GO:0005886">
    <property type="term" value="C:plasma membrane"/>
    <property type="evidence" value="ECO:0007669"/>
    <property type="project" value="TreeGrafter"/>
</dbReference>
<keyword evidence="12 17" id="KW-0472">Membrane</keyword>